<feature type="region of interest" description="Disordered" evidence="1">
    <location>
        <begin position="1"/>
        <end position="56"/>
    </location>
</feature>
<protein>
    <submittedName>
        <fullName evidence="2">Uncharacterized protein</fullName>
    </submittedName>
</protein>
<proteinExistence type="predicted"/>
<keyword evidence="3" id="KW-1185">Reference proteome</keyword>
<comment type="caution">
    <text evidence="2">The sequence shown here is derived from an EMBL/GenBank/DDBJ whole genome shotgun (WGS) entry which is preliminary data.</text>
</comment>
<evidence type="ECO:0000256" key="1">
    <source>
        <dbReference type="SAM" id="MobiDB-lite"/>
    </source>
</evidence>
<feature type="region of interest" description="Disordered" evidence="1">
    <location>
        <begin position="77"/>
        <end position="106"/>
    </location>
</feature>
<evidence type="ECO:0000313" key="3">
    <source>
        <dbReference type="Proteomes" id="UP000499080"/>
    </source>
</evidence>
<accession>A0A4Y2DFG4</accession>
<evidence type="ECO:0000313" key="2">
    <source>
        <dbReference type="EMBL" id="GBM14776.1"/>
    </source>
</evidence>
<name>A0A4Y2DFG4_ARAVE</name>
<feature type="compositionally biased region" description="Basic and acidic residues" evidence="1">
    <location>
        <begin position="1"/>
        <end position="38"/>
    </location>
</feature>
<reference evidence="2 3" key="1">
    <citation type="journal article" date="2019" name="Sci. Rep.">
        <title>Orb-weaving spider Araneus ventricosus genome elucidates the spidroin gene catalogue.</title>
        <authorList>
            <person name="Kono N."/>
            <person name="Nakamura H."/>
            <person name="Ohtoshi R."/>
            <person name="Moran D.A.P."/>
            <person name="Shinohara A."/>
            <person name="Yoshida Y."/>
            <person name="Fujiwara M."/>
            <person name="Mori M."/>
            <person name="Tomita M."/>
            <person name="Arakawa K."/>
        </authorList>
    </citation>
    <scope>NUCLEOTIDE SEQUENCE [LARGE SCALE GENOMIC DNA]</scope>
</reference>
<gene>
    <name evidence="2" type="ORF">AVEN_10785_1</name>
</gene>
<dbReference type="Proteomes" id="UP000499080">
    <property type="component" value="Unassembled WGS sequence"/>
</dbReference>
<dbReference type="EMBL" id="BGPR01000348">
    <property type="protein sequence ID" value="GBM14776.1"/>
    <property type="molecule type" value="Genomic_DNA"/>
</dbReference>
<organism evidence="2 3">
    <name type="scientific">Araneus ventricosus</name>
    <name type="common">Orbweaver spider</name>
    <name type="synonym">Epeira ventricosa</name>
    <dbReference type="NCBI Taxonomy" id="182803"/>
    <lineage>
        <taxon>Eukaryota</taxon>
        <taxon>Metazoa</taxon>
        <taxon>Ecdysozoa</taxon>
        <taxon>Arthropoda</taxon>
        <taxon>Chelicerata</taxon>
        <taxon>Arachnida</taxon>
        <taxon>Araneae</taxon>
        <taxon>Araneomorphae</taxon>
        <taxon>Entelegynae</taxon>
        <taxon>Araneoidea</taxon>
        <taxon>Araneidae</taxon>
        <taxon>Araneus</taxon>
    </lineage>
</organism>
<sequence>MKPFNDEEVRAARLHMDGTAEVRRDVQHAQSSKREARRGVQHNASGGHDHGLPQRVLRTPTLAGFLRCAALPVRVGRHDENDSPSAHVGPKGDLHPGLSSQRHRPD</sequence>
<dbReference type="AlphaFoldDB" id="A0A4Y2DFG4"/>